<dbReference type="PANTHER" id="PTHR35807:SF1">
    <property type="entry name" value="TRANSCRIPTIONAL REGULATOR REDD"/>
    <property type="match status" value="1"/>
</dbReference>
<keyword evidence="8" id="KW-0614">Plasmid</keyword>
<feature type="domain" description="OmpR/PhoB-type" evidence="7">
    <location>
        <begin position="27"/>
        <end position="139"/>
    </location>
</feature>
<dbReference type="SUPFAM" id="SSF46894">
    <property type="entry name" value="C-terminal effector domain of the bipartite response regulators"/>
    <property type="match status" value="1"/>
</dbReference>
<dbReference type="SMART" id="SM00862">
    <property type="entry name" value="Trans_reg_C"/>
    <property type="match status" value="1"/>
</dbReference>
<dbReference type="KEGG" id="scad:DN051_42480"/>
<proteinExistence type="inferred from homology"/>
<dbReference type="InterPro" id="IPR005158">
    <property type="entry name" value="BTAD"/>
</dbReference>
<evidence type="ECO:0000259" key="7">
    <source>
        <dbReference type="PROSITE" id="PS51755"/>
    </source>
</evidence>
<keyword evidence="9" id="KW-1185">Reference proteome</keyword>
<keyword evidence="5" id="KW-0804">Transcription</keyword>
<protein>
    <recommendedName>
        <fullName evidence="7">OmpR/PhoB-type domain-containing protein</fullName>
    </recommendedName>
</protein>
<geneLocation type="plasmid" evidence="8 9">
    <name>unnamed1</name>
</geneLocation>
<evidence type="ECO:0000256" key="2">
    <source>
        <dbReference type="ARBA" id="ARBA00023012"/>
    </source>
</evidence>
<dbReference type="Pfam" id="PF00486">
    <property type="entry name" value="Trans_reg_C"/>
    <property type="match status" value="1"/>
</dbReference>
<dbReference type="Gene3D" id="1.25.40.10">
    <property type="entry name" value="Tetratricopeptide repeat domain"/>
    <property type="match status" value="1"/>
</dbReference>
<dbReference type="GO" id="GO:0000160">
    <property type="term" value="P:phosphorelay signal transduction system"/>
    <property type="evidence" value="ECO:0007669"/>
    <property type="project" value="UniProtKB-KW"/>
</dbReference>
<keyword evidence="4 6" id="KW-0238">DNA-binding</keyword>
<dbReference type="InterPro" id="IPR016032">
    <property type="entry name" value="Sig_transdc_resp-reg_C-effctor"/>
</dbReference>
<evidence type="ECO:0000256" key="4">
    <source>
        <dbReference type="ARBA" id="ARBA00023125"/>
    </source>
</evidence>
<dbReference type="Proteomes" id="UP000249616">
    <property type="component" value="Plasmid unnamed1"/>
</dbReference>
<dbReference type="PROSITE" id="PS51755">
    <property type="entry name" value="OMPR_PHOB"/>
    <property type="match status" value="1"/>
</dbReference>
<dbReference type="InterPro" id="IPR036388">
    <property type="entry name" value="WH-like_DNA-bd_sf"/>
</dbReference>
<dbReference type="CDD" id="cd15831">
    <property type="entry name" value="BTAD"/>
    <property type="match status" value="1"/>
</dbReference>
<evidence type="ECO:0000256" key="3">
    <source>
        <dbReference type="ARBA" id="ARBA00023015"/>
    </source>
</evidence>
<dbReference type="EMBL" id="CP030074">
    <property type="protein sequence ID" value="AWW43254.1"/>
    <property type="molecule type" value="Genomic_DNA"/>
</dbReference>
<dbReference type="SMART" id="SM01043">
    <property type="entry name" value="BTAD"/>
    <property type="match status" value="1"/>
</dbReference>
<sequence>MLAISELGKRILSTRTAFRRETNPHIDSEDSEKDATRYSVLGSLVIKIGGNALPPGPPRRQELLGLLIMRPGQVVPVDQLVDELWGECLPLRPTASLHTYVSKLRKTLALSGNGEYVTNGTNFQDSVLRFSPRGYQLMVDPESVDSHVFERKASVDRSFRTTTDVERSCMRLEESLRMWRGVAYSGLTRNPTLESESDRLELLRINAVESLADFYLLARKPDLVASHLTSEVQKYPFREHLVGCFMSALYHLGRQAEALDVYEQTRLQLRSAFGVQPGEELRGIYQAILQQDLHFRQANA</sequence>
<reference evidence="9" key="1">
    <citation type="submission" date="2018-06" db="EMBL/GenBank/DDBJ databases">
        <authorList>
            <person name="Li K."/>
        </authorList>
    </citation>
    <scope>NUCLEOTIDE SEQUENCE [LARGE SCALE GENOMIC DNA]</scope>
    <source>
        <strain evidence="9">ZFG47</strain>
        <plasmid evidence="9">unnamed1</plasmid>
    </source>
</reference>
<dbReference type="GO" id="GO:0003677">
    <property type="term" value="F:DNA binding"/>
    <property type="evidence" value="ECO:0007669"/>
    <property type="project" value="UniProtKB-UniRule"/>
</dbReference>
<dbReference type="PANTHER" id="PTHR35807">
    <property type="entry name" value="TRANSCRIPTIONAL REGULATOR REDD-RELATED"/>
    <property type="match status" value="1"/>
</dbReference>
<evidence type="ECO:0000313" key="9">
    <source>
        <dbReference type="Proteomes" id="UP000249616"/>
    </source>
</evidence>
<accession>A0A2Z4JDP4</accession>
<dbReference type="GO" id="GO:0006355">
    <property type="term" value="P:regulation of DNA-templated transcription"/>
    <property type="evidence" value="ECO:0007669"/>
    <property type="project" value="InterPro"/>
</dbReference>
<comment type="similarity">
    <text evidence="1">Belongs to the AfsR/DnrI/RedD regulatory family.</text>
</comment>
<gene>
    <name evidence="8" type="ORF">DN051_42480</name>
</gene>
<keyword evidence="3" id="KW-0805">Transcription regulation</keyword>
<evidence type="ECO:0000256" key="1">
    <source>
        <dbReference type="ARBA" id="ARBA00005820"/>
    </source>
</evidence>
<evidence type="ECO:0000313" key="8">
    <source>
        <dbReference type="EMBL" id="AWW43254.1"/>
    </source>
</evidence>
<dbReference type="InterPro" id="IPR011990">
    <property type="entry name" value="TPR-like_helical_dom_sf"/>
</dbReference>
<organism evidence="8 9">
    <name type="scientific">Streptomyces cadmiisoli</name>
    <dbReference type="NCBI Taxonomy" id="2184053"/>
    <lineage>
        <taxon>Bacteria</taxon>
        <taxon>Bacillati</taxon>
        <taxon>Actinomycetota</taxon>
        <taxon>Actinomycetes</taxon>
        <taxon>Kitasatosporales</taxon>
        <taxon>Streptomycetaceae</taxon>
        <taxon>Streptomyces</taxon>
        <taxon>Streptomyces aurantiacus group</taxon>
    </lineage>
</organism>
<dbReference type="RefSeq" id="WP_112443098.1">
    <property type="nucleotide sequence ID" value="NZ_CP030074.1"/>
</dbReference>
<dbReference type="InterPro" id="IPR051677">
    <property type="entry name" value="AfsR-DnrI-RedD_regulator"/>
</dbReference>
<evidence type="ECO:0000256" key="5">
    <source>
        <dbReference type="ARBA" id="ARBA00023163"/>
    </source>
</evidence>
<dbReference type="Pfam" id="PF03704">
    <property type="entry name" value="BTAD"/>
    <property type="match status" value="1"/>
</dbReference>
<dbReference type="SUPFAM" id="SSF48452">
    <property type="entry name" value="TPR-like"/>
    <property type="match status" value="1"/>
</dbReference>
<dbReference type="Gene3D" id="1.10.10.10">
    <property type="entry name" value="Winged helix-like DNA-binding domain superfamily/Winged helix DNA-binding domain"/>
    <property type="match status" value="1"/>
</dbReference>
<dbReference type="InterPro" id="IPR001867">
    <property type="entry name" value="OmpR/PhoB-type_DNA-bd"/>
</dbReference>
<evidence type="ECO:0000256" key="6">
    <source>
        <dbReference type="PROSITE-ProRule" id="PRU01091"/>
    </source>
</evidence>
<keyword evidence="2" id="KW-0902">Two-component regulatory system</keyword>
<name>A0A2Z4JDP4_9ACTN</name>
<dbReference type="AlphaFoldDB" id="A0A2Z4JDP4"/>
<feature type="DNA-binding region" description="OmpR/PhoB-type" evidence="6">
    <location>
        <begin position="27"/>
        <end position="139"/>
    </location>
</feature>